<dbReference type="Proteomes" id="UP000255517">
    <property type="component" value="Unassembled WGS sequence"/>
</dbReference>
<dbReference type="InterPro" id="IPR000740">
    <property type="entry name" value="GrpE"/>
</dbReference>
<evidence type="ECO:0000256" key="13">
    <source>
        <dbReference type="SAM" id="MobiDB-lite"/>
    </source>
</evidence>
<dbReference type="InterPro" id="IPR013805">
    <property type="entry name" value="GrpE_CC"/>
</dbReference>
<feature type="region of interest" description="Disordered" evidence="13">
    <location>
        <begin position="25"/>
        <end position="63"/>
    </location>
</feature>
<dbReference type="GO" id="GO:0051082">
    <property type="term" value="F:unfolded protein binding"/>
    <property type="evidence" value="ECO:0007669"/>
    <property type="project" value="TreeGrafter"/>
</dbReference>
<evidence type="ECO:0000313" key="14">
    <source>
        <dbReference type="EMBL" id="SUB56605.1"/>
    </source>
</evidence>
<evidence type="ECO:0000256" key="2">
    <source>
        <dbReference type="ARBA" id="ARBA00009054"/>
    </source>
</evidence>
<accession>A0A379C4E2</accession>
<dbReference type="STRING" id="1122949.GCA_000378725_00946"/>
<feature type="compositionally biased region" description="Acidic residues" evidence="13">
    <location>
        <begin position="29"/>
        <end position="56"/>
    </location>
</feature>
<evidence type="ECO:0000256" key="4">
    <source>
        <dbReference type="ARBA" id="ARBA00022490"/>
    </source>
</evidence>
<dbReference type="SUPFAM" id="SSF58014">
    <property type="entry name" value="Coiled-coil domain of nucleotide exchange factor GrpE"/>
    <property type="match status" value="1"/>
</dbReference>
<dbReference type="GO" id="GO:0006457">
    <property type="term" value="P:protein folding"/>
    <property type="evidence" value="ECO:0007669"/>
    <property type="project" value="InterPro"/>
</dbReference>
<evidence type="ECO:0000256" key="11">
    <source>
        <dbReference type="RuleBase" id="RU000639"/>
    </source>
</evidence>
<dbReference type="Gene3D" id="3.90.20.20">
    <property type="match status" value="1"/>
</dbReference>
<gene>
    <name evidence="10 14" type="primary">grpE</name>
    <name evidence="14" type="ORF">NCTC13149_00377</name>
</gene>
<comment type="similarity">
    <text evidence="2 10 12">Belongs to the GrpE family.</text>
</comment>
<dbReference type="EMBL" id="UGSZ01000001">
    <property type="protein sequence ID" value="SUB56605.1"/>
    <property type="molecule type" value="Genomic_DNA"/>
</dbReference>
<name>A0A379C4E2_9FIRM</name>
<dbReference type="GO" id="GO:0051087">
    <property type="term" value="F:protein-folding chaperone binding"/>
    <property type="evidence" value="ECO:0007669"/>
    <property type="project" value="InterPro"/>
</dbReference>
<dbReference type="OrthoDB" id="9812586at2"/>
<comment type="function">
    <text evidence="7 10 11">Participates actively in the response to hyperosmotic and heat shock by preventing the aggregation of stress-denatured proteins, in association with DnaK and GrpE. It is the nucleotide exchange factor for DnaK and may function as a thermosensor. Unfolded proteins bind initially to DnaJ; upon interaction with the DnaJ-bound protein, DnaK hydrolyzes its bound ATP, resulting in the formation of a stable complex. GrpE releases ADP from DnaK; ATP binding to DnaK triggers the release of the substrate protein, thus completing the reaction cycle. Several rounds of ATP-dependent interactions between DnaJ, DnaK and GrpE are required for fully efficient folding.</text>
</comment>
<dbReference type="PANTHER" id="PTHR21237">
    <property type="entry name" value="GRPE PROTEIN"/>
    <property type="match status" value="1"/>
</dbReference>
<dbReference type="CDD" id="cd00446">
    <property type="entry name" value="GrpE"/>
    <property type="match status" value="1"/>
</dbReference>
<evidence type="ECO:0000256" key="7">
    <source>
        <dbReference type="ARBA" id="ARBA00053401"/>
    </source>
</evidence>
<keyword evidence="4 10" id="KW-0963">Cytoplasm</keyword>
<dbReference type="FunFam" id="2.30.22.10:FF:000001">
    <property type="entry name" value="Protein GrpE"/>
    <property type="match status" value="1"/>
</dbReference>
<evidence type="ECO:0000256" key="10">
    <source>
        <dbReference type="HAMAP-Rule" id="MF_01151"/>
    </source>
</evidence>
<keyword evidence="6 10" id="KW-0143">Chaperone</keyword>
<dbReference type="HAMAP" id="MF_01151">
    <property type="entry name" value="GrpE"/>
    <property type="match status" value="1"/>
</dbReference>
<dbReference type="PROSITE" id="PS01071">
    <property type="entry name" value="GRPE"/>
    <property type="match status" value="1"/>
</dbReference>
<dbReference type="NCBIfam" id="NF010738">
    <property type="entry name" value="PRK14140.1"/>
    <property type="match status" value="1"/>
</dbReference>
<comment type="subcellular location">
    <subcellularLocation>
        <location evidence="1 10">Cytoplasm</location>
    </subcellularLocation>
</comment>
<dbReference type="Pfam" id="PF01025">
    <property type="entry name" value="GrpE"/>
    <property type="match status" value="1"/>
</dbReference>
<dbReference type="SUPFAM" id="SSF51064">
    <property type="entry name" value="Head domain of nucleotide exchange factor GrpE"/>
    <property type="match status" value="1"/>
</dbReference>
<evidence type="ECO:0000256" key="1">
    <source>
        <dbReference type="ARBA" id="ARBA00004496"/>
    </source>
</evidence>
<keyword evidence="5 10" id="KW-0346">Stress response</keyword>
<dbReference type="GO" id="GO:0000774">
    <property type="term" value="F:adenyl-nucleotide exchange factor activity"/>
    <property type="evidence" value="ECO:0007669"/>
    <property type="project" value="InterPro"/>
</dbReference>
<sequence>MVDKNKKKEDENIFDKNIKNEENIKDEDYINEEDKDFSEDLEESFKEEEAEIEVEEEKEKGDDKLQNLTDKFMRLQADFVNFRRRTEKEKAQYVDLGITKLANSILPVIDNFERSMDAQTDHDGFFEGICLIKDQLIDALKANNIVEMDAKGKKFDPNFHHAVMTEKSDEYDEGIVTEVFQKGYLINDKVLRPAMVKVSE</sequence>
<evidence type="ECO:0000256" key="8">
    <source>
        <dbReference type="ARBA" id="ARBA00072274"/>
    </source>
</evidence>
<dbReference type="GO" id="GO:0042803">
    <property type="term" value="F:protein homodimerization activity"/>
    <property type="evidence" value="ECO:0007669"/>
    <property type="project" value="InterPro"/>
</dbReference>
<proteinExistence type="inferred from homology"/>
<dbReference type="PRINTS" id="PR00773">
    <property type="entry name" value="GRPEPROTEIN"/>
</dbReference>
<evidence type="ECO:0000256" key="6">
    <source>
        <dbReference type="ARBA" id="ARBA00023186"/>
    </source>
</evidence>
<evidence type="ECO:0000256" key="5">
    <source>
        <dbReference type="ARBA" id="ARBA00023016"/>
    </source>
</evidence>
<evidence type="ECO:0000256" key="3">
    <source>
        <dbReference type="ARBA" id="ARBA00011738"/>
    </source>
</evidence>
<protein>
    <recommendedName>
        <fullName evidence="8 10">Protein GrpE</fullName>
    </recommendedName>
    <alternativeName>
        <fullName evidence="9 10">HSP-70 cofactor</fullName>
    </alternativeName>
</protein>
<dbReference type="Gene3D" id="2.30.22.10">
    <property type="entry name" value="Head domain of nucleotide exchange factor GrpE"/>
    <property type="match status" value="1"/>
</dbReference>
<dbReference type="PANTHER" id="PTHR21237:SF23">
    <property type="entry name" value="GRPE PROTEIN HOMOLOG, MITOCHONDRIAL"/>
    <property type="match status" value="1"/>
</dbReference>
<evidence type="ECO:0000256" key="12">
    <source>
        <dbReference type="RuleBase" id="RU004478"/>
    </source>
</evidence>
<dbReference type="RefSeq" id="WP_019034748.1">
    <property type="nucleotide sequence ID" value="NZ_JASOSY010000004.1"/>
</dbReference>
<comment type="subunit">
    <text evidence="3 10">Homodimer.</text>
</comment>
<organism evidence="14 15">
    <name type="scientific">Peptoniphilus lacrimalis</name>
    <dbReference type="NCBI Taxonomy" id="33031"/>
    <lineage>
        <taxon>Bacteria</taxon>
        <taxon>Bacillati</taxon>
        <taxon>Bacillota</taxon>
        <taxon>Tissierellia</taxon>
        <taxon>Tissierellales</taxon>
        <taxon>Peptoniphilaceae</taxon>
        <taxon>Peptoniphilus</taxon>
    </lineage>
</organism>
<dbReference type="InterPro" id="IPR009012">
    <property type="entry name" value="GrpE_head"/>
</dbReference>
<reference evidence="14 15" key="1">
    <citation type="submission" date="2018-06" db="EMBL/GenBank/DDBJ databases">
        <authorList>
            <consortium name="Pathogen Informatics"/>
            <person name="Doyle S."/>
        </authorList>
    </citation>
    <scope>NUCLEOTIDE SEQUENCE [LARGE SCALE GENOMIC DNA]</scope>
    <source>
        <strain evidence="14 15">NCTC13149</strain>
    </source>
</reference>
<evidence type="ECO:0000313" key="15">
    <source>
        <dbReference type="Proteomes" id="UP000255517"/>
    </source>
</evidence>
<evidence type="ECO:0000256" key="9">
    <source>
        <dbReference type="ARBA" id="ARBA00076414"/>
    </source>
</evidence>
<dbReference type="AlphaFoldDB" id="A0A379C4E2"/>
<dbReference type="GO" id="GO:0005737">
    <property type="term" value="C:cytoplasm"/>
    <property type="evidence" value="ECO:0007669"/>
    <property type="project" value="UniProtKB-SubCell"/>
</dbReference>